<accession>A0AAW2KNF2</accession>
<sequence length="106" mass="11898">MDSFSFDLKAATDRWPLVFIFELFQVLFDRSFASAVVNSALATNLFYIPFLIRKGKDVPSRWISFVAGQPLGYRSLGLYLRSPIMFLCGGVLSKYTLVVSSLAMPC</sequence>
<dbReference type="InterPro" id="IPR008686">
    <property type="entry name" value="RNA_pol_mitovir"/>
</dbReference>
<dbReference type="AlphaFoldDB" id="A0AAW2KNF2"/>
<evidence type="ECO:0000313" key="1">
    <source>
        <dbReference type="EMBL" id="KAL0307929.1"/>
    </source>
</evidence>
<name>A0AAW2KNF2_9LAMI</name>
<dbReference type="EMBL" id="JACGWM010000297">
    <property type="protein sequence ID" value="KAL0307929.1"/>
    <property type="molecule type" value="Genomic_DNA"/>
</dbReference>
<dbReference type="PANTHER" id="PTHR34456:SF13">
    <property type="entry name" value="REVERSE TRANSCRIPTASE DOMAIN-CONTAINING PROTEIN"/>
    <property type="match status" value="1"/>
</dbReference>
<dbReference type="PANTHER" id="PTHR34456">
    <property type="entry name" value="MITOVIRUS RNA-DEPENDENT RNA POLYMERASE"/>
    <property type="match status" value="1"/>
</dbReference>
<protein>
    <submittedName>
        <fullName evidence="1">Mitochondrial protein</fullName>
    </submittedName>
</protein>
<comment type="caution">
    <text evidence="1">The sequence shown here is derived from an EMBL/GenBank/DDBJ whole genome shotgun (WGS) entry which is preliminary data.</text>
</comment>
<reference evidence="1" key="1">
    <citation type="submission" date="2020-06" db="EMBL/GenBank/DDBJ databases">
        <authorList>
            <person name="Li T."/>
            <person name="Hu X."/>
            <person name="Zhang T."/>
            <person name="Song X."/>
            <person name="Zhang H."/>
            <person name="Dai N."/>
            <person name="Sheng W."/>
            <person name="Hou X."/>
            <person name="Wei L."/>
        </authorList>
    </citation>
    <scope>NUCLEOTIDE SEQUENCE</scope>
    <source>
        <strain evidence="1">KEN8</strain>
        <tissue evidence="1">Leaf</tissue>
    </source>
</reference>
<dbReference type="Pfam" id="PF05919">
    <property type="entry name" value="Mitovir_RNA_pol"/>
    <property type="match status" value="1"/>
</dbReference>
<reference evidence="1" key="2">
    <citation type="journal article" date="2024" name="Plant">
        <title>Genomic evolution and insights into agronomic trait innovations of Sesamum species.</title>
        <authorList>
            <person name="Miao H."/>
            <person name="Wang L."/>
            <person name="Qu L."/>
            <person name="Liu H."/>
            <person name="Sun Y."/>
            <person name="Le M."/>
            <person name="Wang Q."/>
            <person name="Wei S."/>
            <person name="Zheng Y."/>
            <person name="Lin W."/>
            <person name="Duan Y."/>
            <person name="Cao H."/>
            <person name="Xiong S."/>
            <person name="Wang X."/>
            <person name="Wei L."/>
            <person name="Li C."/>
            <person name="Ma Q."/>
            <person name="Ju M."/>
            <person name="Zhao R."/>
            <person name="Li G."/>
            <person name="Mu C."/>
            <person name="Tian Q."/>
            <person name="Mei H."/>
            <person name="Zhang T."/>
            <person name="Gao T."/>
            <person name="Zhang H."/>
        </authorList>
    </citation>
    <scope>NUCLEOTIDE SEQUENCE</scope>
    <source>
        <strain evidence="1">KEN8</strain>
    </source>
</reference>
<organism evidence="1">
    <name type="scientific">Sesamum calycinum</name>
    <dbReference type="NCBI Taxonomy" id="2727403"/>
    <lineage>
        <taxon>Eukaryota</taxon>
        <taxon>Viridiplantae</taxon>
        <taxon>Streptophyta</taxon>
        <taxon>Embryophyta</taxon>
        <taxon>Tracheophyta</taxon>
        <taxon>Spermatophyta</taxon>
        <taxon>Magnoliopsida</taxon>
        <taxon>eudicotyledons</taxon>
        <taxon>Gunneridae</taxon>
        <taxon>Pentapetalae</taxon>
        <taxon>asterids</taxon>
        <taxon>lamiids</taxon>
        <taxon>Lamiales</taxon>
        <taxon>Pedaliaceae</taxon>
        <taxon>Sesamum</taxon>
    </lineage>
</organism>
<proteinExistence type="predicted"/>
<gene>
    <name evidence="1" type="ORF">Scaly_2966200</name>
</gene>